<dbReference type="GO" id="GO:0031956">
    <property type="term" value="F:medium-chain fatty acid-CoA ligase activity"/>
    <property type="evidence" value="ECO:0007669"/>
    <property type="project" value="TreeGrafter"/>
</dbReference>
<protein>
    <recommendedName>
        <fullName evidence="3">AMP-binding enzyme C-terminal domain-containing protein</fullName>
    </recommendedName>
</protein>
<dbReference type="InterPro" id="IPR025110">
    <property type="entry name" value="AMP-bd_C"/>
</dbReference>
<dbReference type="PANTHER" id="PTHR43201:SF5">
    <property type="entry name" value="MEDIUM-CHAIN ACYL-COA LIGASE ACSF2, MITOCHONDRIAL"/>
    <property type="match status" value="1"/>
</dbReference>
<dbReference type="CDD" id="cd04433">
    <property type="entry name" value="AFD_class_I"/>
    <property type="match status" value="1"/>
</dbReference>
<reference evidence="4" key="1">
    <citation type="journal article" date="2014" name="Front. Microbiol.">
        <title>High frequency of phylogenetically diverse reductive dehalogenase-homologous genes in deep subseafloor sedimentary metagenomes.</title>
        <authorList>
            <person name="Kawai M."/>
            <person name="Futagami T."/>
            <person name="Toyoda A."/>
            <person name="Takaki Y."/>
            <person name="Nishi S."/>
            <person name="Hori S."/>
            <person name="Arai W."/>
            <person name="Tsubouchi T."/>
            <person name="Morono Y."/>
            <person name="Uchiyama I."/>
            <person name="Ito T."/>
            <person name="Fujiyama A."/>
            <person name="Inagaki F."/>
            <person name="Takami H."/>
        </authorList>
    </citation>
    <scope>NUCLEOTIDE SEQUENCE</scope>
    <source>
        <strain evidence="4">Expedition CK06-06</strain>
    </source>
</reference>
<accession>X0UMX1</accession>
<dbReference type="AlphaFoldDB" id="X0UMX1"/>
<keyword evidence="2" id="KW-0436">Ligase</keyword>
<proteinExistence type="inferred from homology"/>
<evidence type="ECO:0000256" key="2">
    <source>
        <dbReference type="ARBA" id="ARBA00022598"/>
    </source>
</evidence>
<gene>
    <name evidence="4" type="ORF">S01H1_29398</name>
</gene>
<dbReference type="Gene3D" id="3.30.300.30">
    <property type="match status" value="1"/>
</dbReference>
<dbReference type="PANTHER" id="PTHR43201">
    <property type="entry name" value="ACYL-COA SYNTHETASE"/>
    <property type="match status" value="1"/>
</dbReference>
<dbReference type="SUPFAM" id="SSF56801">
    <property type="entry name" value="Acetyl-CoA synthetase-like"/>
    <property type="match status" value="1"/>
</dbReference>
<feature type="domain" description="AMP-binding enzyme C-terminal" evidence="3">
    <location>
        <begin position="43"/>
        <end position="118"/>
    </location>
</feature>
<comment type="similarity">
    <text evidence="1">Belongs to the ATP-dependent AMP-binding enzyme family.</text>
</comment>
<evidence type="ECO:0000256" key="1">
    <source>
        <dbReference type="ARBA" id="ARBA00006432"/>
    </source>
</evidence>
<name>X0UMX1_9ZZZZ</name>
<evidence type="ECO:0000259" key="3">
    <source>
        <dbReference type="Pfam" id="PF13193"/>
    </source>
</evidence>
<dbReference type="InterPro" id="IPR045851">
    <property type="entry name" value="AMP-bd_C_sf"/>
</dbReference>
<dbReference type="GO" id="GO:0006631">
    <property type="term" value="P:fatty acid metabolic process"/>
    <property type="evidence" value="ECO:0007669"/>
    <property type="project" value="TreeGrafter"/>
</dbReference>
<sequence>AIDSEGWLHTADVALVREDGNYVIRGRLSEMYKSGGENVYPREVELVLEEHPKVALTAVFGVPDPVYSEVGRAYVIRWPGTDPTEEELRAFCKQRLANFKVPKAIIVRDILPMLPIGKVDKVTLKKEVLAEAEARR</sequence>
<comment type="caution">
    <text evidence="4">The sequence shown here is derived from an EMBL/GenBank/DDBJ whole genome shotgun (WGS) entry which is preliminary data.</text>
</comment>
<dbReference type="EMBL" id="BARS01018020">
    <property type="protein sequence ID" value="GAF89855.1"/>
    <property type="molecule type" value="Genomic_DNA"/>
</dbReference>
<dbReference type="Pfam" id="PF13193">
    <property type="entry name" value="AMP-binding_C"/>
    <property type="match status" value="1"/>
</dbReference>
<organism evidence="4">
    <name type="scientific">marine sediment metagenome</name>
    <dbReference type="NCBI Taxonomy" id="412755"/>
    <lineage>
        <taxon>unclassified sequences</taxon>
        <taxon>metagenomes</taxon>
        <taxon>ecological metagenomes</taxon>
    </lineage>
</organism>
<evidence type="ECO:0000313" key="4">
    <source>
        <dbReference type="EMBL" id="GAF89855.1"/>
    </source>
</evidence>
<feature type="non-terminal residue" evidence="4">
    <location>
        <position position="1"/>
    </location>
</feature>